<comment type="caution">
    <text evidence="7">The sequence shown here is derived from an EMBL/GenBank/DDBJ whole genome shotgun (WGS) entry which is preliminary data.</text>
</comment>
<keyword evidence="5 6" id="KW-0408">Iron</keyword>
<dbReference type="PROSITE" id="PS50292">
    <property type="entry name" value="PEROXIDASE_3"/>
    <property type="match status" value="1"/>
</dbReference>
<dbReference type="GO" id="GO:0004497">
    <property type="term" value="F:monooxygenase activity"/>
    <property type="evidence" value="ECO:0007669"/>
    <property type="project" value="InterPro"/>
</dbReference>
<keyword evidence="1 6" id="KW-0349">Heme</keyword>
<dbReference type="InterPro" id="IPR037120">
    <property type="entry name" value="Haem_peroxidase_sf_animal"/>
</dbReference>
<dbReference type="AlphaFoldDB" id="A0AAD5YXC5"/>
<evidence type="ECO:0000313" key="7">
    <source>
        <dbReference type="EMBL" id="KAJ3573603.1"/>
    </source>
</evidence>
<dbReference type="EMBL" id="JANIEX010000097">
    <property type="protein sequence ID" value="KAJ3573603.1"/>
    <property type="molecule type" value="Genomic_DNA"/>
</dbReference>
<gene>
    <name evidence="7" type="ORF">NP233_g2325</name>
</gene>
<organism evidence="7 8">
    <name type="scientific">Leucocoprinus birnbaumii</name>
    <dbReference type="NCBI Taxonomy" id="56174"/>
    <lineage>
        <taxon>Eukaryota</taxon>
        <taxon>Fungi</taxon>
        <taxon>Dikarya</taxon>
        <taxon>Basidiomycota</taxon>
        <taxon>Agaricomycotina</taxon>
        <taxon>Agaricomycetes</taxon>
        <taxon>Agaricomycetidae</taxon>
        <taxon>Agaricales</taxon>
        <taxon>Agaricineae</taxon>
        <taxon>Agaricaceae</taxon>
        <taxon>Leucocoprinus</taxon>
    </lineage>
</organism>
<dbReference type="Gene3D" id="1.10.630.10">
    <property type="entry name" value="Cytochrome P450"/>
    <property type="match status" value="1"/>
</dbReference>
<evidence type="ECO:0000256" key="1">
    <source>
        <dbReference type="ARBA" id="ARBA00022617"/>
    </source>
</evidence>
<dbReference type="InterPro" id="IPR050783">
    <property type="entry name" value="Oxylipin_biosynth_metab"/>
</dbReference>
<evidence type="ECO:0000256" key="2">
    <source>
        <dbReference type="ARBA" id="ARBA00022723"/>
    </source>
</evidence>
<dbReference type="Gene3D" id="1.10.640.10">
    <property type="entry name" value="Haem peroxidase domain superfamily, animal type"/>
    <property type="match status" value="1"/>
</dbReference>
<dbReference type="GO" id="GO:0004601">
    <property type="term" value="F:peroxidase activity"/>
    <property type="evidence" value="ECO:0007669"/>
    <property type="project" value="InterPro"/>
</dbReference>
<evidence type="ECO:0000256" key="4">
    <source>
        <dbReference type="ARBA" id="ARBA00023002"/>
    </source>
</evidence>
<dbReference type="SUPFAM" id="SSF48264">
    <property type="entry name" value="Cytochrome P450"/>
    <property type="match status" value="1"/>
</dbReference>
<dbReference type="GO" id="GO:0016705">
    <property type="term" value="F:oxidoreductase activity, acting on paired donors, with incorporation or reduction of molecular oxygen"/>
    <property type="evidence" value="ECO:0007669"/>
    <property type="project" value="InterPro"/>
</dbReference>
<keyword evidence="4" id="KW-0560">Oxidoreductase</keyword>
<dbReference type="InterPro" id="IPR019791">
    <property type="entry name" value="Haem_peroxidase_animal"/>
</dbReference>
<dbReference type="Proteomes" id="UP001213000">
    <property type="component" value="Unassembled WGS sequence"/>
</dbReference>
<dbReference type="CDD" id="cd09817">
    <property type="entry name" value="linoleate_diol_synthase_like"/>
    <property type="match status" value="1"/>
</dbReference>
<dbReference type="InterPro" id="IPR034812">
    <property type="entry name" value="Ppo-like_N"/>
</dbReference>
<keyword evidence="2 6" id="KW-0479">Metal-binding</keyword>
<reference evidence="7" key="1">
    <citation type="submission" date="2022-07" db="EMBL/GenBank/DDBJ databases">
        <title>Genome Sequence of Leucocoprinus birnbaumii.</title>
        <authorList>
            <person name="Buettner E."/>
        </authorList>
    </citation>
    <scope>NUCLEOTIDE SEQUENCE</scope>
    <source>
        <strain evidence="7">VT141</strain>
    </source>
</reference>
<dbReference type="InterPro" id="IPR036396">
    <property type="entry name" value="Cyt_P450_sf"/>
</dbReference>
<name>A0AAD5YXC5_9AGAR</name>
<dbReference type="PANTHER" id="PTHR11903:SF37">
    <property type="entry name" value="PSI-PRODUCING OXYGENASE A"/>
    <property type="match status" value="1"/>
</dbReference>
<proteinExistence type="predicted"/>
<evidence type="ECO:0000256" key="6">
    <source>
        <dbReference type="PIRSR" id="PIRSR619791-2"/>
    </source>
</evidence>
<sequence length="1113" mass="124036">MLLLSSLLHFLFSLLATLMSIFGTLIRSLARSIDSRNASLASVDTDGRRPNTHALEKRLDNLWNVLSKDLITPEDLPAFESLKHLDALDDRQMLLEVVLTKMAQLSKYPISMKIQKVVIDLLYKDLPHPPVGFLSSVDITRTIAASSQPDALTPPTMPKHVHYAFRAADGSNYNPLVPGIGKVGSPYARSVPSTNLTPSTTLPDPELVFDTLLKRDKFEPHPDRISSLFFAFADLVIHSIFNTSHSDWGINNTSSYLDLSVLYGNSEAELDGVRANDGTGKLKPDCFADVRLLMMPPASCALLILLNRNHNYVAQKLFDINEFGGFKDPSTLLPEDKKIQDDEIFHRSRLVNCGYFMQIILGDYVGAILGLVRDGYDWRLDPLMEMRELDHSVSPRGEGNVVSVEFNLLYRWHATLSQGNVSWLESEIASAGLPEGVSATSIPGFRLAAANLAKKYGSGSPTEWTFAGLSRVDGKFKDTDLANIIQDATNDVAGAYGARGIPECMRAIEVLGMVQSRKWGTCSLNEFRKFMGLKPYADFKEWNPDEKVHEPAQALYGDIDRLELHVGLAAEQTKVPGNGAGLCPGYTISRAILSDAVCLVRGDRFLTTDFTPFNFTAWGWKDCQYDTEDGSYGGMLTKLLFRHLPDYYPTGSVLAHFPFTIPQKMFESISKNKNASVHNYRWPAQFEKQLGDGAKALPAVPKTPYTWKRIDSYDAVKAALTTEASSFTSNVSNRREATVEPLLQQRKRDSASLKTIQAKQAAVTEAIVAGEQWTEWFKKKTEWLIQNHSFKQIGSDKPEYVDIVKDVINLLPVHWICEEITGVPLKSDANPRGTMYEQETCKKFQDVARYIYVDSTPVDDFKFRDRSRKHARELIGYIEEGLESAESHFSSLGGDVLEWVRLSKKSDSAKFLKKLRSSIGNTSNTNLAINVFNATVPTAALFSKAVALVVDYFLDDANKAAKAEIVRIYQSNESDAAKKIMGYVREVLRLRPILAGVYRTAVKPVPAQNINLQDWVFVDIAKANSSLGQTPDYARQQGILTPYEDGLFTPKFFDTIVPVIVGTILSKEGLKRAAGESGKLTRFSEDWHGTRQEEYVNTAGLVTPWPDAMIAEY</sequence>
<evidence type="ECO:0000256" key="3">
    <source>
        <dbReference type="ARBA" id="ARBA00022964"/>
    </source>
</evidence>
<dbReference type="PANTHER" id="PTHR11903">
    <property type="entry name" value="PROSTAGLANDIN G/H SYNTHASE"/>
    <property type="match status" value="1"/>
</dbReference>
<evidence type="ECO:0000256" key="5">
    <source>
        <dbReference type="ARBA" id="ARBA00023004"/>
    </source>
</evidence>
<dbReference type="GO" id="GO:0051213">
    <property type="term" value="F:dioxygenase activity"/>
    <property type="evidence" value="ECO:0007669"/>
    <property type="project" value="UniProtKB-KW"/>
</dbReference>
<dbReference type="GO" id="GO:0006979">
    <property type="term" value="P:response to oxidative stress"/>
    <property type="evidence" value="ECO:0007669"/>
    <property type="project" value="InterPro"/>
</dbReference>
<dbReference type="SUPFAM" id="SSF48113">
    <property type="entry name" value="Heme-dependent peroxidases"/>
    <property type="match status" value="1"/>
</dbReference>
<keyword evidence="3" id="KW-0223">Dioxygenase</keyword>
<protein>
    <recommendedName>
        <fullName evidence="9">Heme peroxidase</fullName>
    </recommendedName>
</protein>
<dbReference type="GO" id="GO:0020037">
    <property type="term" value="F:heme binding"/>
    <property type="evidence" value="ECO:0007669"/>
    <property type="project" value="InterPro"/>
</dbReference>
<accession>A0AAD5YXC5</accession>
<dbReference type="GO" id="GO:0006631">
    <property type="term" value="P:fatty acid metabolic process"/>
    <property type="evidence" value="ECO:0007669"/>
    <property type="project" value="UniProtKB-ARBA"/>
</dbReference>
<feature type="binding site" description="axial binding residue" evidence="6">
    <location>
        <position position="413"/>
    </location>
    <ligand>
        <name>heme b</name>
        <dbReference type="ChEBI" id="CHEBI:60344"/>
    </ligand>
    <ligandPart>
        <name>Fe</name>
        <dbReference type="ChEBI" id="CHEBI:18248"/>
    </ligandPart>
</feature>
<evidence type="ECO:0008006" key="9">
    <source>
        <dbReference type="Google" id="ProtNLM"/>
    </source>
</evidence>
<dbReference type="PRINTS" id="PR00457">
    <property type="entry name" value="ANPEROXIDASE"/>
</dbReference>
<keyword evidence="8" id="KW-1185">Reference proteome</keyword>
<evidence type="ECO:0000313" key="8">
    <source>
        <dbReference type="Proteomes" id="UP001213000"/>
    </source>
</evidence>
<dbReference type="Pfam" id="PF03098">
    <property type="entry name" value="An_peroxidase"/>
    <property type="match status" value="1"/>
</dbReference>
<dbReference type="GO" id="GO:0005506">
    <property type="term" value="F:iron ion binding"/>
    <property type="evidence" value="ECO:0007669"/>
    <property type="project" value="InterPro"/>
</dbReference>
<dbReference type="InterPro" id="IPR010255">
    <property type="entry name" value="Haem_peroxidase_sf"/>
</dbReference>